<gene>
    <name evidence="12" type="primary">MPUL0F05550</name>
    <name evidence="12" type="ORF">METSCH_F05550</name>
</gene>
<protein>
    <submittedName>
        <fullName evidence="12">JmjC domain-containing protein, hydroxylase</fullName>
    </submittedName>
</protein>
<dbReference type="SMART" id="SM00558">
    <property type="entry name" value="JmjC"/>
    <property type="match status" value="1"/>
</dbReference>
<evidence type="ECO:0000256" key="3">
    <source>
        <dbReference type="ARBA" id="ARBA00022771"/>
    </source>
</evidence>
<dbReference type="PANTHER" id="PTHR10694:SF33">
    <property type="entry name" value="LYSINE-SPECIFIC DEMETHYLASE 5"/>
    <property type="match status" value="1"/>
</dbReference>
<dbReference type="CDD" id="cd16100">
    <property type="entry name" value="ARID"/>
    <property type="match status" value="1"/>
</dbReference>
<organism evidence="12 13">
    <name type="scientific">Metschnikowia aff. pulcherrima</name>
    <dbReference type="NCBI Taxonomy" id="2163413"/>
    <lineage>
        <taxon>Eukaryota</taxon>
        <taxon>Fungi</taxon>
        <taxon>Dikarya</taxon>
        <taxon>Ascomycota</taxon>
        <taxon>Saccharomycotina</taxon>
        <taxon>Pichiomycetes</taxon>
        <taxon>Metschnikowiaceae</taxon>
        <taxon>Metschnikowia</taxon>
    </lineage>
</organism>
<feature type="domain" description="JmjC" evidence="11">
    <location>
        <begin position="730"/>
        <end position="964"/>
    </location>
</feature>
<dbReference type="InterPro" id="IPR001965">
    <property type="entry name" value="Znf_PHD"/>
</dbReference>
<evidence type="ECO:0000259" key="10">
    <source>
        <dbReference type="PROSITE" id="PS51011"/>
    </source>
</evidence>
<evidence type="ECO:0000259" key="11">
    <source>
        <dbReference type="PROSITE" id="PS51184"/>
    </source>
</evidence>
<dbReference type="InterPro" id="IPR011011">
    <property type="entry name" value="Znf_FYVE_PHD"/>
</dbReference>
<dbReference type="PROSITE" id="PS51184">
    <property type="entry name" value="JMJC"/>
    <property type="match status" value="1"/>
</dbReference>
<dbReference type="Gene3D" id="3.30.40.10">
    <property type="entry name" value="Zinc/RING finger domain, C3HC4 (zinc finger)"/>
    <property type="match status" value="1"/>
</dbReference>
<feature type="compositionally biased region" description="Polar residues" evidence="8">
    <location>
        <begin position="1865"/>
        <end position="1887"/>
    </location>
</feature>
<evidence type="ECO:0000256" key="6">
    <source>
        <dbReference type="ARBA" id="ARBA00023242"/>
    </source>
</evidence>
<dbReference type="PANTHER" id="PTHR10694">
    <property type="entry name" value="LYSINE-SPECIFIC DEMETHYLASE"/>
    <property type="match status" value="1"/>
</dbReference>
<dbReference type="SUPFAM" id="SSF51197">
    <property type="entry name" value="Clavaminate synthase-like"/>
    <property type="match status" value="1"/>
</dbReference>
<dbReference type="GO" id="GO:0003677">
    <property type="term" value="F:DNA binding"/>
    <property type="evidence" value="ECO:0007669"/>
    <property type="project" value="InterPro"/>
</dbReference>
<dbReference type="InterPro" id="IPR013637">
    <property type="entry name" value="Lys_sp_deMease-like_dom"/>
</dbReference>
<dbReference type="InterPro" id="IPR019786">
    <property type="entry name" value="Zinc_finger_PHD-type_CS"/>
</dbReference>
<feature type="region of interest" description="Disordered" evidence="8">
    <location>
        <begin position="1808"/>
        <end position="1900"/>
    </location>
</feature>
<dbReference type="Pfam" id="PF01388">
    <property type="entry name" value="ARID"/>
    <property type="match status" value="1"/>
</dbReference>
<dbReference type="InterPro" id="IPR019787">
    <property type="entry name" value="Znf_PHD-finger"/>
</dbReference>
<reference evidence="13" key="1">
    <citation type="submission" date="2019-03" db="EMBL/GenBank/DDBJ databases">
        <title>Snf2 controls pulcherriminic acid biosynthesis and connects pigmentation and antifungal activity of the yeast Metschnikowia pulcherrima.</title>
        <authorList>
            <person name="Gore-Lloyd D."/>
            <person name="Sumann I."/>
            <person name="Brachmann A.O."/>
            <person name="Schneeberger K."/>
            <person name="Ortiz-Merino R.A."/>
            <person name="Moreno-Beltran M."/>
            <person name="Schlaefli M."/>
            <person name="Kirner P."/>
            <person name="Santos Kron A."/>
            <person name="Wolfe K.H."/>
            <person name="Piel J."/>
            <person name="Ahrens C.H."/>
            <person name="Henk D."/>
            <person name="Freimoser F.M."/>
        </authorList>
    </citation>
    <scope>NUCLEOTIDE SEQUENCE [LARGE SCALE GENOMIC DNA]</scope>
    <source>
        <strain evidence="13">APC 1.2</strain>
    </source>
</reference>
<feature type="compositionally biased region" description="Basic and acidic residues" evidence="8">
    <location>
        <begin position="1831"/>
        <end position="1862"/>
    </location>
</feature>
<evidence type="ECO:0000256" key="8">
    <source>
        <dbReference type="SAM" id="MobiDB-lite"/>
    </source>
</evidence>
<name>A0A4P6XVL5_9ASCO</name>
<accession>A0A4P6XVL5</accession>
<evidence type="ECO:0000313" key="13">
    <source>
        <dbReference type="Proteomes" id="UP000292447"/>
    </source>
</evidence>
<proteinExistence type="predicted"/>
<dbReference type="Gene3D" id="2.60.120.650">
    <property type="entry name" value="Cupin"/>
    <property type="match status" value="1"/>
</dbReference>
<feature type="domain" description="ARID" evidence="10">
    <location>
        <begin position="355"/>
        <end position="450"/>
    </location>
</feature>
<dbReference type="PROSITE" id="PS51011">
    <property type="entry name" value="ARID"/>
    <property type="match status" value="1"/>
</dbReference>
<dbReference type="STRING" id="2163413.A0A4P6XVL5"/>
<keyword evidence="4" id="KW-0862">Zinc</keyword>
<dbReference type="EMBL" id="CP034461">
    <property type="protein sequence ID" value="QBM90965.1"/>
    <property type="molecule type" value="Genomic_DNA"/>
</dbReference>
<dbReference type="GO" id="GO:0006355">
    <property type="term" value="P:regulation of DNA-templated transcription"/>
    <property type="evidence" value="ECO:0007669"/>
    <property type="project" value="TreeGrafter"/>
</dbReference>
<dbReference type="InterPro" id="IPR001606">
    <property type="entry name" value="ARID_dom"/>
</dbReference>
<feature type="compositionally biased region" description="Polar residues" evidence="8">
    <location>
        <begin position="301"/>
        <end position="315"/>
    </location>
</feature>
<dbReference type="Proteomes" id="UP000292447">
    <property type="component" value="Chromosome VI"/>
</dbReference>
<feature type="region of interest" description="Disordered" evidence="8">
    <location>
        <begin position="280"/>
        <end position="340"/>
    </location>
</feature>
<dbReference type="Pfam" id="PF02373">
    <property type="entry name" value="JmjC"/>
    <property type="match status" value="2"/>
</dbReference>
<dbReference type="InterPro" id="IPR013083">
    <property type="entry name" value="Znf_RING/FYVE/PHD"/>
</dbReference>
<dbReference type="PROSITE" id="PS50016">
    <property type="entry name" value="ZF_PHD_2"/>
    <property type="match status" value="1"/>
</dbReference>
<dbReference type="GO" id="GO:0005634">
    <property type="term" value="C:nucleus"/>
    <property type="evidence" value="ECO:0007669"/>
    <property type="project" value="UniProtKB-SubCell"/>
</dbReference>
<dbReference type="InterPro" id="IPR003347">
    <property type="entry name" value="JmjC_dom"/>
</dbReference>
<evidence type="ECO:0000256" key="7">
    <source>
        <dbReference type="PROSITE-ProRule" id="PRU00146"/>
    </source>
</evidence>
<dbReference type="SUPFAM" id="SSF46774">
    <property type="entry name" value="ARID-like"/>
    <property type="match status" value="1"/>
</dbReference>
<dbReference type="SMART" id="SM00501">
    <property type="entry name" value="BRIGHT"/>
    <property type="match status" value="1"/>
</dbReference>
<evidence type="ECO:0000256" key="4">
    <source>
        <dbReference type="ARBA" id="ARBA00022833"/>
    </source>
</evidence>
<evidence type="ECO:0000256" key="5">
    <source>
        <dbReference type="ARBA" id="ARBA00023004"/>
    </source>
</evidence>
<dbReference type="SUPFAM" id="SSF57903">
    <property type="entry name" value="FYVE/PHD zinc finger"/>
    <property type="match status" value="1"/>
</dbReference>
<evidence type="ECO:0000256" key="2">
    <source>
        <dbReference type="ARBA" id="ARBA00022723"/>
    </source>
</evidence>
<evidence type="ECO:0000256" key="1">
    <source>
        <dbReference type="ARBA" id="ARBA00004123"/>
    </source>
</evidence>
<dbReference type="SMART" id="SM01014">
    <property type="entry name" value="ARID"/>
    <property type="match status" value="1"/>
</dbReference>
<keyword evidence="3 7" id="KW-0863">Zinc-finger</keyword>
<dbReference type="Gene3D" id="1.10.150.60">
    <property type="entry name" value="ARID DNA-binding domain"/>
    <property type="match status" value="1"/>
</dbReference>
<evidence type="ECO:0000313" key="12">
    <source>
        <dbReference type="EMBL" id="QBM90965.1"/>
    </source>
</evidence>
<comment type="subcellular location">
    <subcellularLocation>
        <location evidence="1">Nucleus</location>
    </subcellularLocation>
</comment>
<dbReference type="CDD" id="cd15518">
    <property type="entry name" value="PHD_Ecm5p_Lid2p_like"/>
    <property type="match status" value="1"/>
</dbReference>
<feature type="domain" description="PHD-type" evidence="9">
    <location>
        <begin position="1565"/>
        <end position="1614"/>
    </location>
</feature>
<dbReference type="GO" id="GO:0008270">
    <property type="term" value="F:zinc ion binding"/>
    <property type="evidence" value="ECO:0007669"/>
    <property type="project" value="UniProtKB-KW"/>
</dbReference>
<sequence length="1900" mass="214959">MIRFSHEITSYSTIIYNIHSTFVKQQPIMECTAPDQRLQFPSSTRFMPTGLPESSFLKPENLQVPFSTIENVFEGTASTPKMTQIPAETDRRNGKSIHLASVSSSAAYLPIPSNSVRGKRESTEDVFGKSQKFVVGEHVLQTHGSPEFLVFLGLAVASELPRFPVAEQAPVLDAHSAPLEKTVKVPKDDLKAIEIPTFELDALSYKDPILLVEGLAEEGKKFGAVKVKMNAAYIHERKCRLNPDSFTFKANRLLNDPRENELYHRLKFYDELIRFHTQDAKHSGVSRSISPQNDDKFNESGMRTGTDSPSAQNTPAAEDVGSTPMKEETEESIKNGEKTEDVTIDKTNRDLIAQSGNRGDGLPAEEKMLQKPKLPVFLTKFPMMDKRPLDLFDLFRFVTRKGGYEEVINKKLWAQIGRELGYKGKITSSLSSSLKISYAKILYPLEVHLEERVFELTGDESIPKQTQDSETHVSGKTNASADEIAFHGGPSRGSTDDGLKRELGAENEAGILKKRKLNNAAPLILGSAAEFGRSLRLKASKGFLTNDPHLIDLKTPLVISVKDENADPKTKAETLITPSGASAQINNYLKWLAAYLPVIQDASRLEVGSKLATTCSLRQFIEKDARFQEYLLKEFPASFVRLGISLIKPDERLRISAEDMERLSWRYLRESSSEFRRIENCPRLPGSLTQNGVNYHGADFANRKNQVYAGMGHVSAGHHQEVAANLRAMAGSLNPFESSNLPILPDSLLGALTALDLANSDLVNPGLNIGLTFSTENWRCEDHFTQLCSYHSFGKPKRWYFIPELDFSKFENLLEEIIGEQNKNFRVNKNYENRCWDLDTLADFVTTDSEVTGTQYECLLNSLENIVSPYPETRAKNDNEVFQKLIDLRKKKFLLNQEYFITPEMLTERGIKFTTTLQNPGEVIYKYPKTYSATVSFGFNISEEINFASKLWLDYSVEGEKWLQKQGILPSILTFKLLINFAQLLESANSNHFSPAVHTKVLEHLAVILEAELNLRNSIRSKVKLKEVTIEERNFMESDMVTDDDLLSAIPSKIMIISKDSGLHFVMSLASFDQYLDNDGAAEIMKDLTFADLLKHPKYSIELHLFYSDEKLRLFHRSLTGYSIDFESWMARYDEMMNSEDDMVLRNYKALLQNGQKVYAALSGAQNTFDTFCQGKMPRPETLSEMDRIECFKRQVDNLKEFVEESCAVVEQCHAILSLKHQQRIRNGGTDQSDQTEDENPESLQILIELANKIPHLNFHTPEFELILEYKNEIQNFDKACRGLIELGTATMAEINDMISLGTSFGIQIPSLKFLIRLRTRLQWMETHDVIVAGGDPFSGKKEIFSLPDLKEFCDKGMAVLSYGDVDKLQTIDRFVRDGQEYEDAMQSYLSQNKILNNVDLRELESKIVDMEERSKMKGQERLFVELNTYNNLVDLKAQERLIKFLQNFAAKTHTLHETRQILAELANCSFAYDDSHVRAHAEQSEQWLKKVEHALAQVKIINRRTKIQTVTKNVCNFKVAEIASILAENTQTAFSDERSDVFEFSSPYLFVHDLQDDFNDQIPIRYCLCRDYEDGTMIECDVCHEWFHVTCVKDISKIGDDEDRYLCPCCLVLSSYQSSSQPPAFSEKLRDTRLLALVQEGESLQVRPVAEIALLKNLCSVMEDAQKWFLQPAMRTRMESHGALYQMFLLRKLVGSPILLASIVMFLLHSLKYTDLASAFVQRVKPKRVETVEENLEEKEKENENDCQIILESDMPKPRVAPNAPVAERVNSVPNLHDVKNVTISSPEVMTKSESVRTIGEVAKPDLSKPAMQTTIHKSGSLEKSVTQISEKDCEKGSDGIPHANHDRSSLMNGKDTESFRSADCTQRQPEVSSEGTKTTPLSPSQADLAGRVPNMLDN</sequence>
<dbReference type="InterPro" id="IPR036431">
    <property type="entry name" value="ARID_dom_sf"/>
</dbReference>
<keyword evidence="6" id="KW-0539">Nucleus</keyword>
<dbReference type="SMART" id="SM00249">
    <property type="entry name" value="PHD"/>
    <property type="match status" value="1"/>
</dbReference>
<feature type="compositionally biased region" description="Polar residues" evidence="8">
    <location>
        <begin position="1812"/>
        <end position="1830"/>
    </location>
</feature>
<dbReference type="GO" id="GO:0034647">
    <property type="term" value="F:histone H3K4me/H3K4me2/H3K4me3 demethylase activity"/>
    <property type="evidence" value="ECO:0007669"/>
    <property type="project" value="TreeGrafter"/>
</dbReference>
<feature type="compositionally biased region" description="Basic and acidic residues" evidence="8">
    <location>
        <begin position="325"/>
        <end position="340"/>
    </location>
</feature>
<evidence type="ECO:0000259" key="9">
    <source>
        <dbReference type="PROSITE" id="PS50016"/>
    </source>
</evidence>
<keyword evidence="2" id="KW-0479">Metal-binding</keyword>
<dbReference type="PROSITE" id="PS01359">
    <property type="entry name" value="ZF_PHD_1"/>
    <property type="match status" value="1"/>
</dbReference>
<keyword evidence="13" id="KW-1185">Reference proteome</keyword>
<dbReference type="GO" id="GO:0000785">
    <property type="term" value="C:chromatin"/>
    <property type="evidence" value="ECO:0007669"/>
    <property type="project" value="TreeGrafter"/>
</dbReference>
<dbReference type="Pfam" id="PF08429">
    <property type="entry name" value="PLU-1"/>
    <property type="match status" value="1"/>
</dbReference>
<keyword evidence="5" id="KW-0408">Iron</keyword>